<evidence type="ECO:0000313" key="1">
    <source>
        <dbReference type="EMBL" id="RIJ45198.1"/>
    </source>
</evidence>
<protein>
    <submittedName>
        <fullName evidence="1">Deoxyribose-phosphate aldolase</fullName>
    </submittedName>
</protein>
<dbReference type="EMBL" id="QWGT01000372">
    <property type="protein sequence ID" value="RIJ45198.1"/>
    <property type="molecule type" value="Genomic_DNA"/>
</dbReference>
<dbReference type="Proteomes" id="UP000266484">
    <property type="component" value="Unassembled WGS sequence"/>
</dbReference>
<sequence>MTDDAATAPAELVRAGDLPGAFQALRDLRATDPAAVARALAGRVRRPLIRDD</sequence>
<reference evidence="1 2" key="1">
    <citation type="submission" date="2018-08" db="EMBL/GenBank/DDBJ databases">
        <title>Genome Sequence of Clavibacter michiganensis Subspecies type strains, and the Atypical Peach-Colored Strains Isolated from Tomato.</title>
        <authorList>
            <person name="Osdaghi E."/>
            <person name="Portier P."/>
            <person name="Briand M."/>
            <person name="Jacques M.-A."/>
        </authorList>
    </citation>
    <scope>NUCLEOTIDE SEQUENCE [LARGE SCALE GENOMIC DNA]</scope>
    <source>
        <strain evidence="1 2">CFBP 8615</strain>
    </source>
</reference>
<organism evidence="1 2">
    <name type="scientific">Clavibacter lycopersici</name>
    <dbReference type="NCBI Taxonomy" id="2301718"/>
    <lineage>
        <taxon>Bacteria</taxon>
        <taxon>Bacillati</taxon>
        <taxon>Actinomycetota</taxon>
        <taxon>Actinomycetes</taxon>
        <taxon>Micrococcales</taxon>
        <taxon>Microbacteriaceae</taxon>
        <taxon>Clavibacter</taxon>
    </lineage>
</organism>
<keyword evidence="2" id="KW-1185">Reference proteome</keyword>
<accession>A0A399SPC9</accession>
<gene>
    <name evidence="1" type="ORF">DZG00_15205</name>
</gene>
<feature type="non-terminal residue" evidence="1">
    <location>
        <position position="52"/>
    </location>
</feature>
<proteinExistence type="predicted"/>
<evidence type="ECO:0000313" key="2">
    <source>
        <dbReference type="Proteomes" id="UP000266484"/>
    </source>
</evidence>
<name>A0A399SPC9_9MICO</name>
<dbReference type="AlphaFoldDB" id="A0A399SPC9"/>
<comment type="caution">
    <text evidence="1">The sequence shown here is derived from an EMBL/GenBank/DDBJ whole genome shotgun (WGS) entry which is preliminary data.</text>
</comment>